<feature type="chain" id="PRO_5046516263" evidence="7">
    <location>
        <begin position="28"/>
        <end position="125"/>
    </location>
</feature>
<dbReference type="InterPro" id="IPR009056">
    <property type="entry name" value="Cyt_c-like_dom"/>
</dbReference>
<sequence length="125" mass="12892">MTFAVPARRALALGALLAAAWALPALAQAPTPAPAPAAAPTAAPVVTTTTNAAYLAANCANCHGTKGKAVGGMPNLAGQNRDYIIAQMRAFRDGQRPATIMHQLAKGYTDDQIALIADHFSKIKN</sequence>
<accession>A0ABV7GX73</accession>
<dbReference type="PANTHER" id="PTHR33751">
    <property type="entry name" value="CBB3-TYPE CYTOCHROME C OXIDASE SUBUNIT FIXP"/>
    <property type="match status" value="1"/>
</dbReference>
<evidence type="ECO:0000313" key="10">
    <source>
        <dbReference type="Proteomes" id="UP001595556"/>
    </source>
</evidence>
<keyword evidence="3 6" id="KW-0479">Metal-binding</keyword>
<keyword evidence="10" id="KW-1185">Reference proteome</keyword>
<dbReference type="Proteomes" id="UP001595556">
    <property type="component" value="Unassembled WGS sequence"/>
</dbReference>
<evidence type="ECO:0000256" key="4">
    <source>
        <dbReference type="ARBA" id="ARBA00022982"/>
    </source>
</evidence>
<organism evidence="9 10">
    <name type="scientific">Piscinibacterium candidicorallinum</name>
    <dbReference type="NCBI Taxonomy" id="1793872"/>
    <lineage>
        <taxon>Bacteria</taxon>
        <taxon>Pseudomonadati</taxon>
        <taxon>Pseudomonadota</taxon>
        <taxon>Betaproteobacteria</taxon>
        <taxon>Burkholderiales</taxon>
        <taxon>Piscinibacterium</taxon>
    </lineage>
</organism>
<keyword evidence="7" id="KW-0732">Signal</keyword>
<dbReference type="PANTHER" id="PTHR33751:SF9">
    <property type="entry name" value="CYTOCHROME C4"/>
    <property type="match status" value="1"/>
</dbReference>
<reference evidence="10" key="1">
    <citation type="journal article" date="2019" name="Int. J. Syst. Evol. Microbiol.">
        <title>The Global Catalogue of Microorganisms (GCM) 10K type strain sequencing project: providing services to taxonomists for standard genome sequencing and annotation.</title>
        <authorList>
            <consortium name="The Broad Institute Genomics Platform"/>
            <consortium name="The Broad Institute Genome Sequencing Center for Infectious Disease"/>
            <person name="Wu L."/>
            <person name="Ma J."/>
        </authorList>
    </citation>
    <scope>NUCLEOTIDE SEQUENCE [LARGE SCALE GENOMIC DNA]</scope>
    <source>
        <strain evidence="10">KCTC 52168</strain>
    </source>
</reference>
<dbReference type="Pfam" id="PF00034">
    <property type="entry name" value="Cytochrom_C"/>
    <property type="match status" value="1"/>
</dbReference>
<dbReference type="RefSeq" id="WP_377300414.1">
    <property type="nucleotide sequence ID" value="NZ_CP180191.1"/>
</dbReference>
<evidence type="ECO:0000256" key="7">
    <source>
        <dbReference type="SAM" id="SignalP"/>
    </source>
</evidence>
<proteinExistence type="predicted"/>
<name>A0ABV7GX73_9BURK</name>
<keyword evidence="4" id="KW-0249">Electron transport</keyword>
<feature type="signal peptide" evidence="7">
    <location>
        <begin position="1"/>
        <end position="27"/>
    </location>
</feature>
<keyword evidence="1" id="KW-0813">Transport</keyword>
<dbReference type="PROSITE" id="PS51007">
    <property type="entry name" value="CYTC"/>
    <property type="match status" value="1"/>
</dbReference>
<feature type="domain" description="Cytochrome c" evidence="8">
    <location>
        <begin position="37"/>
        <end position="124"/>
    </location>
</feature>
<dbReference type="EMBL" id="JBHRTI010000002">
    <property type="protein sequence ID" value="MFC3146130.1"/>
    <property type="molecule type" value="Genomic_DNA"/>
</dbReference>
<keyword evidence="5 6" id="KW-0408">Iron</keyword>
<evidence type="ECO:0000313" key="9">
    <source>
        <dbReference type="EMBL" id="MFC3146130.1"/>
    </source>
</evidence>
<dbReference type="InterPro" id="IPR050597">
    <property type="entry name" value="Cytochrome_c_Oxidase_Subunit"/>
</dbReference>
<evidence type="ECO:0000256" key="3">
    <source>
        <dbReference type="ARBA" id="ARBA00022723"/>
    </source>
</evidence>
<gene>
    <name evidence="9" type="ORF">ACFOEN_00585</name>
</gene>
<evidence type="ECO:0000256" key="2">
    <source>
        <dbReference type="ARBA" id="ARBA00022617"/>
    </source>
</evidence>
<evidence type="ECO:0000256" key="1">
    <source>
        <dbReference type="ARBA" id="ARBA00022448"/>
    </source>
</evidence>
<evidence type="ECO:0000256" key="6">
    <source>
        <dbReference type="PROSITE-ProRule" id="PRU00433"/>
    </source>
</evidence>
<evidence type="ECO:0000256" key="5">
    <source>
        <dbReference type="ARBA" id="ARBA00023004"/>
    </source>
</evidence>
<dbReference type="SUPFAM" id="SSF46626">
    <property type="entry name" value="Cytochrome c"/>
    <property type="match status" value="1"/>
</dbReference>
<protein>
    <submittedName>
        <fullName evidence="9">C-type cytochrome</fullName>
    </submittedName>
</protein>
<dbReference type="InterPro" id="IPR036909">
    <property type="entry name" value="Cyt_c-like_dom_sf"/>
</dbReference>
<dbReference type="Gene3D" id="1.10.760.10">
    <property type="entry name" value="Cytochrome c-like domain"/>
    <property type="match status" value="1"/>
</dbReference>
<evidence type="ECO:0000259" key="8">
    <source>
        <dbReference type="PROSITE" id="PS51007"/>
    </source>
</evidence>
<comment type="caution">
    <text evidence="9">The sequence shown here is derived from an EMBL/GenBank/DDBJ whole genome shotgun (WGS) entry which is preliminary data.</text>
</comment>
<keyword evidence="2 6" id="KW-0349">Heme</keyword>